<accession>A0A9D4GLF7</accession>
<gene>
    <name evidence="3" type="ORF">DPMN_120787</name>
</gene>
<proteinExistence type="predicted"/>
<dbReference type="InterPro" id="IPR000884">
    <property type="entry name" value="TSP1_rpt"/>
</dbReference>
<evidence type="ECO:0000313" key="4">
    <source>
        <dbReference type="Proteomes" id="UP000828390"/>
    </source>
</evidence>
<dbReference type="FunFam" id="2.20.100.10:FF:000007">
    <property type="entry name" value="Thrombospondin 1"/>
    <property type="match status" value="1"/>
</dbReference>
<dbReference type="InterPro" id="IPR038877">
    <property type="entry name" value="THSD1"/>
</dbReference>
<reference evidence="3" key="2">
    <citation type="submission" date="2020-11" db="EMBL/GenBank/DDBJ databases">
        <authorList>
            <person name="McCartney M.A."/>
            <person name="Auch B."/>
            <person name="Kono T."/>
            <person name="Mallez S."/>
            <person name="Becker A."/>
            <person name="Gohl D.M."/>
            <person name="Silverstein K.A.T."/>
            <person name="Koren S."/>
            <person name="Bechman K.B."/>
            <person name="Herman A."/>
            <person name="Abrahante J.E."/>
            <person name="Garbe J."/>
        </authorList>
    </citation>
    <scope>NUCLEOTIDE SEQUENCE</scope>
    <source>
        <strain evidence="3">Duluth1</strain>
        <tissue evidence="3">Whole animal</tissue>
    </source>
</reference>
<dbReference type="PANTHER" id="PTHR16311:SF3">
    <property type="entry name" value="THROMBOSPONDIN TYPE-1 DOMAIN-CONTAINING PROTEIN 1"/>
    <property type="match status" value="1"/>
</dbReference>
<dbReference type="Proteomes" id="UP000828390">
    <property type="component" value="Unassembled WGS sequence"/>
</dbReference>
<keyword evidence="1" id="KW-0677">Repeat</keyword>
<dbReference type="Gene3D" id="2.20.100.10">
    <property type="entry name" value="Thrombospondin type-1 (TSP1) repeat"/>
    <property type="match status" value="1"/>
</dbReference>
<reference evidence="3" key="1">
    <citation type="journal article" date="2019" name="bioRxiv">
        <title>The Genome of the Zebra Mussel, Dreissena polymorpha: A Resource for Invasive Species Research.</title>
        <authorList>
            <person name="McCartney M.A."/>
            <person name="Auch B."/>
            <person name="Kono T."/>
            <person name="Mallez S."/>
            <person name="Zhang Y."/>
            <person name="Obille A."/>
            <person name="Becker A."/>
            <person name="Abrahante J.E."/>
            <person name="Garbe J."/>
            <person name="Badalamenti J.P."/>
            <person name="Herman A."/>
            <person name="Mangelson H."/>
            <person name="Liachko I."/>
            <person name="Sullivan S."/>
            <person name="Sone E.D."/>
            <person name="Koren S."/>
            <person name="Silverstein K.A.T."/>
            <person name="Beckman K.B."/>
            <person name="Gohl D.M."/>
        </authorList>
    </citation>
    <scope>NUCLEOTIDE SEQUENCE</scope>
    <source>
        <strain evidence="3">Duluth1</strain>
        <tissue evidence="3">Whole animal</tissue>
    </source>
</reference>
<dbReference type="PANTHER" id="PTHR16311">
    <property type="entry name" value="THROMBOSPONDIN TYPE I DOMAIN-CONTAINING 1"/>
    <property type="match status" value="1"/>
</dbReference>
<organism evidence="3 4">
    <name type="scientific">Dreissena polymorpha</name>
    <name type="common">Zebra mussel</name>
    <name type="synonym">Mytilus polymorpha</name>
    <dbReference type="NCBI Taxonomy" id="45954"/>
    <lineage>
        <taxon>Eukaryota</taxon>
        <taxon>Metazoa</taxon>
        <taxon>Spiralia</taxon>
        <taxon>Lophotrochozoa</taxon>
        <taxon>Mollusca</taxon>
        <taxon>Bivalvia</taxon>
        <taxon>Autobranchia</taxon>
        <taxon>Heteroconchia</taxon>
        <taxon>Euheterodonta</taxon>
        <taxon>Imparidentia</taxon>
        <taxon>Neoheterodontei</taxon>
        <taxon>Myida</taxon>
        <taxon>Dreissenoidea</taxon>
        <taxon>Dreissenidae</taxon>
        <taxon>Dreissena</taxon>
    </lineage>
</organism>
<evidence type="ECO:0000313" key="3">
    <source>
        <dbReference type="EMBL" id="KAH3819057.1"/>
    </source>
</evidence>
<dbReference type="SUPFAM" id="SSF82895">
    <property type="entry name" value="TSP-1 type 1 repeat"/>
    <property type="match status" value="1"/>
</dbReference>
<dbReference type="SMART" id="SM00209">
    <property type="entry name" value="TSP1"/>
    <property type="match status" value="1"/>
</dbReference>
<dbReference type="GO" id="GO:0071944">
    <property type="term" value="C:cell periphery"/>
    <property type="evidence" value="ECO:0007669"/>
    <property type="project" value="TreeGrafter"/>
</dbReference>
<evidence type="ECO:0000256" key="1">
    <source>
        <dbReference type="ARBA" id="ARBA00022737"/>
    </source>
</evidence>
<dbReference type="AlphaFoldDB" id="A0A9D4GLF7"/>
<dbReference type="Pfam" id="PF00090">
    <property type="entry name" value="TSP_1"/>
    <property type="match status" value="1"/>
</dbReference>
<evidence type="ECO:0000256" key="2">
    <source>
        <dbReference type="ARBA" id="ARBA00023157"/>
    </source>
</evidence>
<dbReference type="InterPro" id="IPR036383">
    <property type="entry name" value="TSP1_rpt_sf"/>
</dbReference>
<keyword evidence="4" id="KW-1185">Reference proteome</keyword>
<dbReference type="EMBL" id="JAIWYP010000005">
    <property type="protein sequence ID" value="KAH3819057.1"/>
    <property type="molecule type" value="Genomic_DNA"/>
</dbReference>
<comment type="caution">
    <text evidence="3">The sequence shown here is derived from an EMBL/GenBank/DDBJ whole genome shotgun (WGS) entry which is preliminary data.</text>
</comment>
<protein>
    <submittedName>
        <fullName evidence="3">Uncharacterized protein</fullName>
    </submittedName>
</protein>
<name>A0A9D4GLF7_DREPO</name>
<dbReference type="PROSITE" id="PS50092">
    <property type="entry name" value="TSP1"/>
    <property type="match status" value="1"/>
</dbReference>
<keyword evidence="2" id="KW-1015">Disulfide bond</keyword>
<sequence>MWGAWQSWTSCSVTCLNGTRSRTRLCDSPAPQHGGSYCAGQQNGTQTCTPRDNCDGIKHTQTIDVNCRKRYGLLYVNHKMNLN</sequence>